<organism evidence="1 2">
    <name type="scientific">Rubus argutus</name>
    <name type="common">Southern blackberry</name>
    <dbReference type="NCBI Taxonomy" id="59490"/>
    <lineage>
        <taxon>Eukaryota</taxon>
        <taxon>Viridiplantae</taxon>
        <taxon>Streptophyta</taxon>
        <taxon>Embryophyta</taxon>
        <taxon>Tracheophyta</taxon>
        <taxon>Spermatophyta</taxon>
        <taxon>Magnoliopsida</taxon>
        <taxon>eudicotyledons</taxon>
        <taxon>Gunneridae</taxon>
        <taxon>Pentapetalae</taxon>
        <taxon>rosids</taxon>
        <taxon>fabids</taxon>
        <taxon>Rosales</taxon>
        <taxon>Rosaceae</taxon>
        <taxon>Rosoideae</taxon>
        <taxon>Rosoideae incertae sedis</taxon>
        <taxon>Rubus</taxon>
    </lineage>
</organism>
<protein>
    <submittedName>
        <fullName evidence="1">Uncharacterized protein</fullName>
    </submittedName>
</protein>
<proteinExistence type="predicted"/>
<evidence type="ECO:0000313" key="2">
    <source>
        <dbReference type="Proteomes" id="UP001457282"/>
    </source>
</evidence>
<dbReference type="Proteomes" id="UP001457282">
    <property type="component" value="Unassembled WGS sequence"/>
</dbReference>
<dbReference type="EMBL" id="JBEDUW010000003">
    <property type="protein sequence ID" value="KAK9939022.1"/>
    <property type="molecule type" value="Genomic_DNA"/>
</dbReference>
<keyword evidence="2" id="KW-1185">Reference proteome</keyword>
<dbReference type="AlphaFoldDB" id="A0AAW1XQY9"/>
<sequence>MATTPMEEFRYLLYQDPRSAAFFIGVPVRELSSGQLAAFVDPEVPLITVNVNTPPLILPHRPDPFFRVGMFNATLGEDGQSVIMASPRASTHREGRFAVPWSSLLWKLLSLLPRPSTLSLSLSLLPWRSEP</sequence>
<comment type="caution">
    <text evidence="1">The sequence shown here is derived from an EMBL/GenBank/DDBJ whole genome shotgun (WGS) entry which is preliminary data.</text>
</comment>
<reference evidence="1 2" key="1">
    <citation type="journal article" date="2023" name="G3 (Bethesda)">
        <title>A chromosome-length genome assembly and annotation of blackberry (Rubus argutus, cv. 'Hillquist').</title>
        <authorList>
            <person name="Bruna T."/>
            <person name="Aryal R."/>
            <person name="Dudchenko O."/>
            <person name="Sargent D.J."/>
            <person name="Mead D."/>
            <person name="Buti M."/>
            <person name="Cavallini A."/>
            <person name="Hytonen T."/>
            <person name="Andres J."/>
            <person name="Pham M."/>
            <person name="Weisz D."/>
            <person name="Mascagni F."/>
            <person name="Usai G."/>
            <person name="Natali L."/>
            <person name="Bassil N."/>
            <person name="Fernandez G.E."/>
            <person name="Lomsadze A."/>
            <person name="Armour M."/>
            <person name="Olukolu B."/>
            <person name="Poorten T."/>
            <person name="Britton C."/>
            <person name="Davik J."/>
            <person name="Ashrafi H."/>
            <person name="Aiden E.L."/>
            <person name="Borodovsky M."/>
            <person name="Worthington M."/>
        </authorList>
    </citation>
    <scope>NUCLEOTIDE SEQUENCE [LARGE SCALE GENOMIC DNA]</scope>
    <source>
        <strain evidence="1">PI 553951</strain>
    </source>
</reference>
<gene>
    <name evidence="1" type="ORF">M0R45_015731</name>
</gene>
<name>A0AAW1XQY9_RUBAR</name>
<accession>A0AAW1XQY9</accession>
<evidence type="ECO:0000313" key="1">
    <source>
        <dbReference type="EMBL" id="KAK9939022.1"/>
    </source>
</evidence>